<comment type="subcellular location">
    <subcellularLocation>
        <location evidence="3">Cytoplasm</location>
    </subcellularLocation>
</comment>
<evidence type="ECO:0000259" key="4">
    <source>
        <dbReference type="Pfam" id="PF08845"/>
    </source>
</evidence>
<evidence type="ECO:0000313" key="6">
    <source>
        <dbReference type="Proteomes" id="UP000680634"/>
    </source>
</evidence>
<dbReference type="EC" id="3.1.-.-" evidence="3"/>
<evidence type="ECO:0000256" key="1">
    <source>
        <dbReference type="ARBA" id="ARBA00022490"/>
    </source>
</evidence>
<evidence type="ECO:0000256" key="3">
    <source>
        <dbReference type="HAMAP-Rule" id="MF_01193"/>
    </source>
</evidence>
<protein>
    <recommendedName>
        <fullName evidence="3">Endoribonuclease SymE</fullName>
        <ecNumber evidence="3">3.1.-.-</ecNumber>
    </recommendedName>
</protein>
<dbReference type="HAMAP" id="MF_01193">
    <property type="entry name" value="Endoribonucl_SymE"/>
    <property type="match status" value="1"/>
</dbReference>
<dbReference type="EMBL" id="JAERKB010000020">
    <property type="protein sequence ID" value="MBS0971434.1"/>
    <property type="molecule type" value="Genomic_DNA"/>
</dbReference>
<name>A0ABS5JNS6_9GAMM</name>
<keyword evidence="1 3" id="KW-0963">Cytoplasm</keyword>
<evidence type="ECO:0000256" key="2">
    <source>
        <dbReference type="ARBA" id="ARBA00023125"/>
    </source>
</evidence>
<keyword evidence="2" id="KW-0238">DNA-binding</keyword>
<comment type="caution">
    <text evidence="5">The sequence shown here is derived from an EMBL/GenBank/DDBJ whole genome shotgun (WGS) entry which is preliminary data.</text>
</comment>
<dbReference type="InterPro" id="IPR014944">
    <property type="entry name" value="Toxin_SymE-like"/>
</dbReference>
<proteinExistence type="inferred from homology"/>
<feature type="domain" description="Toxin SymE-like" evidence="4">
    <location>
        <begin position="21"/>
        <end position="69"/>
    </location>
</feature>
<keyword evidence="3" id="KW-0378">Hydrolase</keyword>
<dbReference type="NCBIfam" id="NF010128">
    <property type="entry name" value="PRK13605.1"/>
    <property type="match status" value="1"/>
</dbReference>
<accession>A0ABS5JNS6</accession>
<keyword evidence="6" id="KW-1185">Reference proteome</keyword>
<dbReference type="InterPro" id="IPR020883">
    <property type="entry name" value="TypeI_TA_SymE"/>
</dbReference>
<dbReference type="Pfam" id="PF08845">
    <property type="entry name" value="SymE_toxin"/>
    <property type="match status" value="1"/>
</dbReference>
<dbReference type="Proteomes" id="UP000680634">
    <property type="component" value="Unassembled WGS sequence"/>
</dbReference>
<evidence type="ECO:0000313" key="5">
    <source>
        <dbReference type="EMBL" id="MBS0971434.1"/>
    </source>
</evidence>
<keyword evidence="3" id="KW-0255">Endonuclease</keyword>
<keyword evidence="3" id="KW-0694">RNA-binding</keyword>
<gene>
    <name evidence="3 5" type="primary">symE</name>
    <name evidence="5" type="ORF">JK232_21360</name>
</gene>
<keyword evidence="3" id="KW-0540">Nuclease</keyword>
<organism evidence="5 6">
    <name type="scientific">Nissabacter archeti</name>
    <dbReference type="NCBI Taxonomy" id="1917880"/>
    <lineage>
        <taxon>Bacteria</taxon>
        <taxon>Pseudomonadati</taxon>
        <taxon>Pseudomonadota</taxon>
        <taxon>Gammaproteobacteria</taxon>
        <taxon>Enterobacterales</taxon>
        <taxon>Yersiniaceae</taxon>
        <taxon>Nissabacter</taxon>
    </lineage>
</organism>
<reference evidence="5 6" key="1">
    <citation type="submission" date="2020-12" db="EMBL/GenBank/DDBJ databases">
        <authorList>
            <person name="Mcmullen J.G."/>
        </authorList>
    </citation>
    <scope>NUCLEOTIDE SEQUENCE [LARGE SCALE GENOMIC DNA]</scope>
    <source>
        <strain evidence="5 6">JGM97</strain>
    </source>
</reference>
<sequence length="121" mass="13679">MAAQDCIAENSVTEATQDTIRRLKVSYASRYPDYTRIPAVIMKGKWLKAAGFDTGTEVDVRVMKGCIVLMAKEVPEEKPQEEAETEPELMQALRRVERLSKRKQKQVWAFIDGVSGSCRRG</sequence>
<comment type="similarity">
    <text evidence="3">Belongs to the SymE family.</text>
</comment>
<reference evidence="6" key="2">
    <citation type="submission" date="2023-07" db="EMBL/GenBank/DDBJ databases">
        <title>Genome-inferred correspondence between phylogeny and metabolic traits in the wild Drosophila gut microbiome.</title>
        <authorList>
            <person name="Bueno E."/>
            <person name="Blow F."/>
            <person name="Douglas A.E."/>
        </authorList>
    </citation>
    <scope>NUCLEOTIDE SEQUENCE [LARGE SCALE GENOMIC DNA]</scope>
    <source>
        <strain evidence="6">JGM97</strain>
    </source>
</reference>
<comment type="function">
    <text evidence="3">Involved in the degradation and recycling of damaged RNA. It is itself a target for degradation by the ATP-dependent protease Lon.</text>
</comment>
<dbReference type="RefSeq" id="WP_212589681.1">
    <property type="nucleotide sequence ID" value="NZ_JAERKB010000020.1"/>
</dbReference>